<comment type="similarity">
    <text evidence="4">Belongs to the OSBP family.</text>
</comment>
<dbReference type="Pfam" id="PF01237">
    <property type="entry name" value="Oxysterol_BP"/>
    <property type="match status" value="1"/>
</dbReference>
<evidence type="ECO:0000256" key="6">
    <source>
        <dbReference type="SAM" id="MobiDB-lite"/>
    </source>
</evidence>
<organism evidence="8 9">
    <name type="scientific">Orchesella dallaii</name>
    <dbReference type="NCBI Taxonomy" id="48710"/>
    <lineage>
        <taxon>Eukaryota</taxon>
        <taxon>Metazoa</taxon>
        <taxon>Ecdysozoa</taxon>
        <taxon>Arthropoda</taxon>
        <taxon>Hexapoda</taxon>
        <taxon>Collembola</taxon>
        <taxon>Entomobryomorpha</taxon>
        <taxon>Entomobryoidea</taxon>
        <taxon>Orchesellidae</taxon>
        <taxon>Orchesellinae</taxon>
        <taxon>Orchesella</taxon>
    </lineage>
</organism>
<reference evidence="8 9" key="1">
    <citation type="submission" date="2024-08" db="EMBL/GenBank/DDBJ databases">
        <authorList>
            <person name="Cucini C."/>
            <person name="Frati F."/>
        </authorList>
    </citation>
    <scope>NUCLEOTIDE SEQUENCE [LARGE SCALE GENOMIC DNA]</scope>
</reference>
<dbReference type="EMBL" id="CAXLJM020000004">
    <property type="protein sequence ID" value="CAL8070311.1"/>
    <property type="molecule type" value="Genomic_DNA"/>
</dbReference>
<evidence type="ECO:0000313" key="8">
    <source>
        <dbReference type="EMBL" id="CAL8070311.1"/>
    </source>
</evidence>
<dbReference type="PANTHER" id="PTHR10972">
    <property type="entry name" value="OXYSTEROL-BINDING PROTEIN-RELATED"/>
    <property type="match status" value="1"/>
</dbReference>
<keyword evidence="2 5" id="KW-0445">Lipid transport</keyword>
<evidence type="ECO:0000256" key="1">
    <source>
        <dbReference type="ARBA" id="ARBA00022448"/>
    </source>
</evidence>
<dbReference type="SUPFAM" id="SSF144000">
    <property type="entry name" value="Oxysterol-binding protein-like"/>
    <property type="match status" value="1"/>
</dbReference>
<dbReference type="CDD" id="cd13287">
    <property type="entry name" value="PH_ORP3_ORP6_ORP7"/>
    <property type="match status" value="1"/>
</dbReference>
<feature type="region of interest" description="Disordered" evidence="6">
    <location>
        <begin position="324"/>
        <end position="357"/>
    </location>
</feature>
<feature type="region of interest" description="Disordered" evidence="6">
    <location>
        <begin position="1"/>
        <end position="51"/>
    </location>
</feature>
<evidence type="ECO:0000256" key="5">
    <source>
        <dbReference type="RuleBase" id="RU003845"/>
    </source>
</evidence>
<dbReference type="Gene3D" id="2.30.29.30">
    <property type="entry name" value="Pleckstrin-homology domain (PH domain)/Phosphotyrosine-binding domain (PTB)"/>
    <property type="match status" value="1"/>
</dbReference>
<keyword evidence="3" id="KW-0446">Lipid-binding</keyword>
<dbReference type="PANTHER" id="PTHR10972:SF203">
    <property type="entry name" value="OXYSTEROL-BINDING PROTEIN HOMOLOG 3"/>
    <property type="match status" value="1"/>
</dbReference>
<evidence type="ECO:0000256" key="4">
    <source>
        <dbReference type="RuleBase" id="RU003844"/>
    </source>
</evidence>
<evidence type="ECO:0000259" key="7">
    <source>
        <dbReference type="SMART" id="SM00233"/>
    </source>
</evidence>
<name>A0ABP1PMN7_9HEXA</name>
<feature type="compositionally biased region" description="Acidic residues" evidence="6">
    <location>
        <begin position="334"/>
        <end position="346"/>
    </location>
</feature>
<dbReference type="Gene3D" id="2.40.160.120">
    <property type="match status" value="1"/>
</dbReference>
<evidence type="ECO:0000256" key="2">
    <source>
        <dbReference type="ARBA" id="ARBA00023055"/>
    </source>
</evidence>
<dbReference type="Proteomes" id="UP001642540">
    <property type="component" value="Unassembled WGS sequence"/>
</dbReference>
<proteinExistence type="inferred from homology"/>
<dbReference type="PROSITE" id="PS01013">
    <property type="entry name" value="OSBP"/>
    <property type="match status" value="1"/>
</dbReference>
<comment type="caution">
    <text evidence="8">The sequence shown here is derived from an EMBL/GenBank/DDBJ whole genome shotgun (WGS) entry which is preliminary data.</text>
</comment>
<dbReference type="InterPro" id="IPR037239">
    <property type="entry name" value="OSBP_sf"/>
</dbReference>
<dbReference type="Gene3D" id="3.30.70.3490">
    <property type="match status" value="1"/>
</dbReference>
<dbReference type="InterPro" id="IPR011993">
    <property type="entry name" value="PH-like_dom_sf"/>
</dbReference>
<dbReference type="SMART" id="SM00233">
    <property type="entry name" value="PH"/>
    <property type="match status" value="1"/>
</dbReference>
<dbReference type="InterPro" id="IPR000648">
    <property type="entry name" value="Oxysterol-bd"/>
</dbReference>
<dbReference type="InterPro" id="IPR001849">
    <property type="entry name" value="PH_domain"/>
</dbReference>
<protein>
    <recommendedName>
        <fullName evidence="5">Oxysterol-binding protein</fullName>
    </recommendedName>
</protein>
<accession>A0ABP1PMN7</accession>
<feature type="domain" description="PH" evidence="7">
    <location>
        <begin position="69"/>
        <end position="165"/>
    </location>
</feature>
<keyword evidence="1 5" id="KW-0813">Transport</keyword>
<keyword evidence="9" id="KW-1185">Reference proteome</keyword>
<sequence length="765" mass="86689">MSSKHRESDTEGSCESSDTGGTGPVVAAPAAPTPPQPPPRGRGKKRSRRSDWEILEGLKEGQTYDRVPKKFEGFVLKKRKWPLKGYHKRYFILEKGVIVYGKSGWDLARGKVHGTLDAGLSVITTKPRDGRIDIDSEDCIYHLKIKPKEVYMEWLEQLKQHRLYRQHILSFKEISSPTEELPSPVSPSRDEKDVDKELSLVEKDLSHLQGVLDSIQQVQQKKDDDNKLRDFVVLAKEVVVSLHHVRGMLRNMGNSISAINLEGGTGTLRHALNQALQQNAELKSRLARIHREASLEPTFGVLPNSDTIKSYSSSMSNSEYYDAMETNQDRTSSDEESFSSEGEGEADSVNSENSEHSKVVDLAITVANSESSSSNEADFIEPIREGRRSQLPMPAPSGNEVPSLWGILKKNIGKDLSRISMPVALNEPLGVLQRMCEELEYSELLDAACKETDHVERMAIIAAFAVSGYASSYYRTHKPFNPLLGETFECVREDKGFRFVAEQVCHHPPVSACHAEGRGWLFWGETQLKTKFWGKSMEIQPSGENHVVFPKFGEQYSYGKATTCVHNLFSPPNRWVDLYGEVSITSSNLNCNLTFVKASYWSQRKHEVFGTIVTKDGTTVKNLYGHWNEAFFVGQPPSARCIWRMGNMPEEYAKYYGFTRFAIELNEISPGLKEKLPITDTRFRPDQRLLEEGQLSEAETLKLSLEQKQRERRKKLEEDGVPHAANWFKKSKTNSRQGLEQYEFSGSYWDSRKSAFKNTPIEELW</sequence>
<gene>
    <name evidence="8" type="ORF">ODALV1_LOCUS1177</name>
</gene>
<feature type="compositionally biased region" description="Pro residues" evidence="6">
    <location>
        <begin position="31"/>
        <end position="40"/>
    </location>
</feature>
<evidence type="ECO:0000256" key="3">
    <source>
        <dbReference type="ARBA" id="ARBA00023121"/>
    </source>
</evidence>
<dbReference type="SUPFAM" id="SSF50729">
    <property type="entry name" value="PH domain-like"/>
    <property type="match status" value="1"/>
</dbReference>
<evidence type="ECO:0000313" key="9">
    <source>
        <dbReference type="Proteomes" id="UP001642540"/>
    </source>
</evidence>
<dbReference type="InterPro" id="IPR018494">
    <property type="entry name" value="Oxysterol-bd_CS"/>
</dbReference>